<protein>
    <submittedName>
        <fullName evidence="6">FK506-binding protein 4</fullName>
    </submittedName>
</protein>
<dbReference type="InterPro" id="IPR002048">
    <property type="entry name" value="EF_hand_dom"/>
</dbReference>
<reference evidence="6" key="2">
    <citation type="submission" date="2025-08" db="UniProtKB">
        <authorList>
            <consortium name="RefSeq"/>
        </authorList>
    </citation>
    <scope>IDENTIFICATION</scope>
</reference>
<evidence type="ECO:0000256" key="2">
    <source>
        <dbReference type="ARBA" id="ARBA00022837"/>
    </source>
</evidence>
<keyword evidence="1" id="KW-0677">Repeat</keyword>
<keyword evidence="2" id="KW-0106">Calcium</keyword>
<dbReference type="GO" id="GO:0005737">
    <property type="term" value="C:cytoplasm"/>
    <property type="evidence" value="ECO:0000318"/>
    <property type="project" value="GO_Central"/>
</dbReference>
<evidence type="ECO:0000259" key="4">
    <source>
        <dbReference type="PROSITE" id="PS50222"/>
    </source>
</evidence>
<dbReference type="GO" id="GO:0005509">
    <property type="term" value="F:calcium ion binding"/>
    <property type="evidence" value="ECO:0000318"/>
    <property type="project" value="GO_Central"/>
</dbReference>
<dbReference type="STRING" id="3635.A0A1U8KR09"/>
<dbReference type="CDD" id="cd00051">
    <property type="entry name" value="EFh"/>
    <property type="match status" value="1"/>
</dbReference>
<dbReference type="KEGG" id="ghi:107919963"/>
<dbReference type="Gene3D" id="1.10.238.10">
    <property type="entry name" value="EF-hand"/>
    <property type="match status" value="1"/>
</dbReference>
<sequence length="137" mass="16148">MAIMRCIDVQPSNEMTVDEFKAWLRRFDADHDGRINQEELKEALHSLRVRFGWWKARQGMKEADCNHDGQIENAKEIEKLIYSQGNIRVPNYLLDICGPMHSHHEVEEQESEERDDNEDEEAEEEGEETDSQEEDED</sequence>
<gene>
    <name evidence="6" type="primary">LOC107919963</name>
</gene>
<proteinExistence type="predicted"/>
<organism evidence="5 6">
    <name type="scientific">Gossypium hirsutum</name>
    <name type="common">Upland cotton</name>
    <name type="synonym">Gossypium mexicanum</name>
    <dbReference type="NCBI Taxonomy" id="3635"/>
    <lineage>
        <taxon>Eukaryota</taxon>
        <taxon>Viridiplantae</taxon>
        <taxon>Streptophyta</taxon>
        <taxon>Embryophyta</taxon>
        <taxon>Tracheophyta</taxon>
        <taxon>Spermatophyta</taxon>
        <taxon>Magnoliopsida</taxon>
        <taxon>eudicotyledons</taxon>
        <taxon>Gunneridae</taxon>
        <taxon>Pentapetalae</taxon>
        <taxon>rosids</taxon>
        <taxon>malvids</taxon>
        <taxon>Malvales</taxon>
        <taxon>Malvaceae</taxon>
        <taxon>Malvoideae</taxon>
        <taxon>Gossypium</taxon>
    </lineage>
</organism>
<evidence type="ECO:0000313" key="5">
    <source>
        <dbReference type="Proteomes" id="UP000818029"/>
    </source>
</evidence>
<name>A0A1U8KR09_GOSHI</name>
<dbReference type="PaxDb" id="3635-A0A1U8KR09"/>
<evidence type="ECO:0000313" key="6">
    <source>
        <dbReference type="RefSeq" id="XP_016704906.1"/>
    </source>
</evidence>
<dbReference type="OrthoDB" id="26525at2759"/>
<dbReference type="RefSeq" id="XP_016704906.1">
    <property type="nucleotide sequence ID" value="XM_016849417.1"/>
</dbReference>
<feature type="domain" description="EF-hand" evidence="4">
    <location>
        <begin position="15"/>
        <end position="50"/>
    </location>
</feature>
<dbReference type="PROSITE" id="PS50222">
    <property type="entry name" value="EF_HAND_2"/>
    <property type="match status" value="1"/>
</dbReference>
<dbReference type="GeneID" id="107919963"/>
<dbReference type="AlphaFoldDB" id="A0A1U8KR09"/>
<accession>A0A1U8KR09</accession>
<reference evidence="5" key="1">
    <citation type="journal article" date="2020" name="Nat. Genet.">
        <title>Genomic diversifications of five Gossypium allopolyploid species and their impact on cotton improvement.</title>
        <authorList>
            <person name="Chen Z.J."/>
            <person name="Sreedasyam A."/>
            <person name="Ando A."/>
            <person name="Song Q."/>
            <person name="De Santiago L.M."/>
            <person name="Hulse-Kemp A.M."/>
            <person name="Ding M."/>
            <person name="Ye W."/>
            <person name="Kirkbride R.C."/>
            <person name="Jenkins J."/>
            <person name="Plott C."/>
            <person name="Lovell J."/>
            <person name="Lin Y.M."/>
            <person name="Vaughn R."/>
            <person name="Liu B."/>
            <person name="Simpson S."/>
            <person name="Scheffler B.E."/>
            <person name="Wen L."/>
            <person name="Saski C.A."/>
            <person name="Grover C.E."/>
            <person name="Hu G."/>
            <person name="Conover J.L."/>
            <person name="Carlson J.W."/>
            <person name="Shu S."/>
            <person name="Boston L.B."/>
            <person name="Williams M."/>
            <person name="Peterson D.G."/>
            <person name="McGee K."/>
            <person name="Jones D.C."/>
            <person name="Wendel J.F."/>
            <person name="Stelly D.M."/>
            <person name="Grimwood J."/>
            <person name="Schmutz J."/>
        </authorList>
    </citation>
    <scope>NUCLEOTIDE SEQUENCE [LARGE SCALE GENOMIC DNA]</scope>
    <source>
        <strain evidence="5">cv. TM-1</strain>
    </source>
</reference>
<dbReference type="Proteomes" id="UP000818029">
    <property type="component" value="Chromosome A12"/>
</dbReference>
<feature type="compositionally biased region" description="Acidic residues" evidence="3">
    <location>
        <begin position="107"/>
        <end position="137"/>
    </location>
</feature>
<dbReference type="PROSITE" id="PS00018">
    <property type="entry name" value="EF_HAND_1"/>
    <property type="match status" value="1"/>
</dbReference>
<keyword evidence="5" id="KW-1185">Reference proteome</keyword>
<dbReference type="SMART" id="SM00054">
    <property type="entry name" value="EFh"/>
    <property type="match status" value="2"/>
</dbReference>
<dbReference type="PANTHER" id="PTHR23050">
    <property type="entry name" value="CALCIUM BINDING PROTEIN"/>
    <property type="match status" value="1"/>
</dbReference>
<dbReference type="Pfam" id="PF00036">
    <property type="entry name" value="EF-hand_1"/>
    <property type="match status" value="1"/>
</dbReference>
<dbReference type="SUPFAM" id="SSF47473">
    <property type="entry name" value="EF-hand"/>
    <property type="match status" value="1"/>
</dbReference>
<dbReference type="InterPro" id="IPR018247">
    <property type="entry name" value="EF_Hand_1_Ca_BS"/>
</dbReference>
<evidence type="ECO:0000256" key="3">
    <source>
        <dbReference type="SAM" id="MobiDB-lite"/>
    </source>
</evidence>
<dbReference type="GO" id="GO:0030234">
    <property type="term" value="F:enzyme regulator activity"/>
    <property type="evidence" value="ECO:0000318"/>
    <property type="project" value="GO_Central"/>
</dbReference>
<evidence type="ECO:0000256" key="1">
    <source>
        <dbReference type="ARBA" id="ARBA00022737"/>
    </source>
</evidence>
<feature type="region of interest" description="Disordered" evidence="3">
    <location>
        <begin position="100"/>
        <end position="137"/>
    </location>
</feature>
<dbReference type="InterPro" id="IPR050145">
    <property type="entry name" value="Centrin_CML-like"/>
</dbReference>
<dbReference type="InterPro" id="IPR011992">
    <property type="entry name" value="EF-hand-dom_pair"/>
</dbReference>